<keyword evidence="9" id="KW-1185">Reference proteome</keyword>
<evidence type="ECO:0000256" key="6">
    <source>
        <dbReference type="ARBA" id="ARBA00023163"/>
    </source>
</evidence>
<dbReference type="InterPro" id="IPR013237">
    <property type="entry name" value="Phage_T7_Gp4_N"/>
</dbReference>
<sequence>MRHERRDVLDQAKGRWKGILGHLGLPDQFLRPKHGPCPLCGGKDRYRFDDLEGRGTYYCSGCGPGDGIGLVMKFFSLDFLTALDRVRETLGMAHPARPKAEISEERRLELLRELWTTCRPVMPGDVVDRYLTARGIGEKVYPETLMTCESCWFSEREHHPAMVAVVSDLEGQPVTMHRTYLAEGRKLDVPEPRRLMPGRIPPGSAIRLAAPGRVLGIAEGIETAMAASHRFDLPVWAALNATFLAQWEPPKVVEKVVIFGDFDAKFGGQKASYTLAHRLRSQKDGPAVEVQLPGHHISVPPDTDWADLVTRRA</sequence>
<dbReference type="CDD" id="cd01029">
    <property type="entry name" value="TOPRIM_primases"/>
    <property type="match status" value="1"/>
</dbReference>
<feature type="domain" description="DNA primase/helicase Gp4 N-terminal Bacteriophage T7-like" evidence="7">
    <location>
        <begin position="32"/>
        <end position="68"/>
    </location>
</feature>
<accession>A0A5C4NK52</accession>
<dbReference type="Proteomes" id="UP000305709">
    <property type="component" value="Unassembled WGS sequence"/>
</dbReference>
<dbReference type="GO" id="GO:0006269">
    <property type="term" value="P:DNA replication, synthesis of primer"/>
    <property type="evidence" value="ECO:0007669"/>
    <property type="project" value="UniProtKB-KW"/>
</dbReference>
<keyword evidence="4" id="KW-0548">Nucleotidyltransferase</keyword>
<dbReference type="SUPFAM" id="SSF57783">
    <property type="entry name" value="Zinc beta-ribbon"/>
    <property type="match status" value="1"/>
</dbReference>
<dbReference type="InterPro" id="IPR034154">
    <property type="entry name" value="TOPRIM_DnaG/twinkle"/>
</dbReference>
<dbReference type="GO" id="GO:0003677">
    <property type="term" value="F:DNA binding"/>
    <property type="evidence" value="ECO:0007669"/>
    <property type="project" value="InterPro"/>
</dbReference>
<dbReference type="EMBL" id="VDFV01000002">
    <property type="protein sequence ID" value="TNC74360.1"/>
    <property type="molecule type" value="Genomic_DNA"/>
</dbReference>
<evidence type="ECO:0000256" key="3">
    <source>
        <dbReference type="ARBA" id="ARBA00022679"/>
    </source>
</evidence>
<keyword evidence="6" id="KW-0804">Transcription</keyword>
<dbReference type="InterPro" id="IPR055570">
    <property type="entry name" value="DUF7146"/>
</dbReference>
<dbReference type="AlphaFoldDB" id="A0A5C4NK52"/>
<evidence type="ECO:0000259" key="7">
    <source>
        <dbReference type="SMART" id="SM00778"/>
    </source>
</evidence>
<dbReference type="Gene3D" id="3.90.580.10">
    <property type="entry name" value="Zinc finger, CHC2-type domain"/>
    <property type="match status" value="1"/>
</dbReference>
<evidence type="ECO:0000313" key="9">
    <source>
        <dbReference type="Proteomes" id="UP000305709"/>
    </source>
</evidence>
<dbReference type="GO" id="GO:1990077">
    <property type="term" value="C:primosome complex"/>
    <property type="evidence" value="ECO:0007669"/>
    <property type="project" value="UniProtKB-KW"/>
</dbReference>
<dbReference type="InterPro" id="IPR006171">
    <property type="entry name" value="TOPRIM_dom"/>
</dbReference>
<dbReference type="Pfam" id="PF08273">
    <property type="entry name" value="Zn_Ribbon_Prim"/>
    <property type="match status" value="1"/>
</dbReference>
<keyword evidence="2" id="KW-0639">Primosome</keyword>
<name>A0A5C4NK52_9RHOB</name>
<evidence type="ECO:0000256" key="4">
    <source>
        <dbReference type="ARBA" id="ARBA00022695"/>
    </source>
</evidence>
<dbReference type="RefSeq" id="WP_139080320.1">
    <property type="nucleotide sequence ID" value="NZ_VDFV01000002.1"/>
</dbReference>
<evidence type="ECO:0000313" key="8">
    <source>
        <dbReference type="EMBL" id="TNC74360.1"/>
    </source>
</evidence>
<keyword evidence="3" id="KW-0808">Transferase</keyword>
<dbReference type="GO" id="GO:0008270">
    <property type="term" value="F:zinc ion binding"/>
    <property type="evidence" value="ECO:0007669"/>
    <property type="project" value="InterPro"/>
</dbReference>
<keyword evidence="1" id="KW-0240">DNA-directed RNA polymerase</keyword>
<proteinExistence type="predicted"/>
<comment type="caution">
    <text evidence="8">The sequence shown here is derived from an EMBL/GenBank/DDBJ whole genome shotgun (WGS) entry which is preliminary data.</text>
</comment>
<dbReference type="Pfam" id="PF23639">
    <property type="entry name" value="DUF7146"/>
    <property type="match status" value="1"/>
</dbReference>
<dbReference type="GO" id="GO:0004386">
    <property type="term" value="F:helicase activity"/>
    <property type="evidence" value="ECO:0007669"/>
    <property type="project" value="InterPro"/>
</dbReference>
<organism evidence="8 9">
    <name type="scientific">Rubellimicrobium roseum</name>
    <dbReference type="NCBI Taxonomy" id="687525"/>
    <lineage>
        <taxon>Bacteria</taxon>
        <taxon>Pseudomonadati</taxon>
        <taxon>Pseudomonadota</taxon>
        <taxon>Alphaproteobacteria</taxon>
        <taxon>Rhodobacterales</taxon>
        <taxon>Roseobacteraceae</taxon>
        <taxon>Rubellimicrobium</taxon>
    </lineage>
</organism>
<reference evidence="8 9" key="1">
    <citation type="submission" date="2019-06" db="EMBL/GenBank/DDBJ databases">
        <authorList>
            <person name="Jiang L."/>
        </authorList>
    </citation>
    <scope>NUCLEOTIDE SEQUENCE [LARGE SCALE GENOMIC DNA]</scope>
    <source>
        <strain evidence="8 9">YIM 48858</strain>
    </source>
</reference>
<dbReference type="Pfam" id="PF13362">
    <property type="entry name" value="Toprim_3"/>
    <property type="match status" value="1"/>
</dbReference>
<evidence type="ECO:0000256" key="1">
    <source>
        <dbReference type="ARBA" id="ARBA00022478"/>
    </source>
</evidence>
<dbReference type="OrthoDB" id="9811157at2"/>
<evidence type="ECO:0000256" key="5">
    <source>
        <dbReference type="ARBA" id="ARBA00022705"/>
    </source>
</evidence>
<dbReference type="SMART" id="SM00778">
    <property type="entry name" value="Prim_Zn_Ribbon"/>
    <property type="match status" value="1"/>
</dbReference>
<evidence type="ECO:0000256" key="2">
    <source>
        <dbReference type="ARBA" id="ARBA00022515"/>
    </source>
</evidence>
<dbReference type="GO" id="GO:0000428">
    <property type="term" value="C:DNA-directed RNA polymerase complex"/>
    <property type="evidence" value="ECO:0007669"/>
    <property type="project" value="UniProtKB-KW"/>
</dbReference>
<dbReference type="InterPro" id="IPR036977">
    <property type="entry name" value="DNA_primase_Znf_CHC2"/>
</dbReference>
<keyword evidence="5" id="KW-0235">DNA replication</keyword>
<protein>
    <submittedName>
        <fullName evidence="8">P4 alpha zinc-binding domain protein</fullName>
    </submittedName>
</protein>
<dbReference type="GO" id="GO:0016779">
    <property type="term" value="F:nucleotidyltransferase activity"/>
    <property type="evidence" value="ECO:0007669"/>
    <property type="project" value="UniProtKB-KW"/>
</dbReference>
<gene>
    <name evidence="8" type="ORF">FHG71_04055</name>
</gene>